<keyword evidence="2" id="KW-0472">Membrane</keyword>
<proteinExistence type="predicted"/>
<accession>A0A6G1H7N6</accession>
<organism evidence="4 5">
    <name type="scientific">Aulographum hederae CBS 113979</name>
    <dbReference type="NCBI Taxonomy" id="1176131"/>
    <lineage>
        <taxon>Eukaryota</taxon>
        <taxon>Fungi</taxon>
        <taxon>Dikarya</taxon>
        <taxon>Ascomycota</taxon>
        <taxon>Pezizomycotina</taxon>
        <taxon>Dothideomycetes</taxon>
        <taxon>Pleosporomycetidae</taxon>
        <taxon>Aulographales</taxon>
        <taxon>Aulographaceae</taxon>
    </lineage>
</organism>
<feature type="compositionally biased region" description="Low complexity" evidence="1">
    <location>
        <begin position="85"/>
        <end position="96"/>
    </location>
</feature>
<dbReference type="AlphaFoldDB" id="A0A6G1H7N6"/>
<dbReference type="GO" id="GO:0005783">
    <property type="term" value="C:endoplasmic reticulum"/>
    <property type="evidence" value="ECO:0007669"/>
    <property type="project" value="TreeGrafter"/>
</dbReference>
<evidence type="ECO:0000256" key="2">
    <source>
        <dbReference type="SAM" id="Phobius"/>
    </source>
</evidence>
<evidence type="ECO:0000313" key="5">
    <source>
        <dbReference type="Proteomes" id="UP000800041"/>
    </source>
</evidence>
<feature type="transmembrane region" description="Helical" evidence="2">
    <location>
        <begin position="262"/>
        <end position="280"/>
    </location>
</feature>
<protein>
    <recommendedName>
        <fullName evidence="3">Ubiquitin-like domain-containing protein</fullName>
    </recommendedName>
</protein>
<dbReference type="InterPro" id="IPR019413">
    <property type="entry name" value="Dsc3_ub-like_dom"/>
</dbReference>
<dbReference type="EMBL" id="ML977146">
    <property type="protein sequence ID" value="KAF1989067.1"/>
    <property type="molecule type" value="Genomic_DNA"/>
</dbReference>
<dbReference type="PANTHER" id="PTHR28049">
    <property type="entry name" value="TRANSMEMBRANE PROTEIN YOR223W"/>
    <property type="match status" value="1"/>
</dbReference>
<keyword evidence="2" id="KW-0812">Transmembrane</keyword>
<dbReference type="InterPro" id="IPR025390">
    <property type="entry name" value="Dsc3_C"/>
</dbReference>
<gene>
    <name evidence="4" type="ORF">K402DRAFT_391220</name>
</gene>
<evidence type="ECO:0000256" key="1">
    <source>
        <dbReference type="SAM" id="MobiDB-lite"/>
    </source>
</evidence>
<feature type="domain" description="Ubiquitin-like" evidence="3">
    <location>
        <begin position="10"/>
        <end position="72"/>
    </location>
</feature>
<dbReference type="Pfam" id="PF13373">
    <property type="entry name" value="Dsc3_C"/>
    <property type="match status" value="1"/>
</dbReference>
<dbReference type="InterPro" id="IPR029071">
    <property type="entry name" value="Ubiquitin-like_domsf"/>
</dbReference>
<keyword evidence="5" id="KW-1185">Reference proteome</keyword>
<dbReference type="Proteomes" id="UP000800041">
    <property type="component" value="Unassembled WGS sequence"/>
</dbReference>
<dbReference type="InterPro" id="IPR045226">
    <property type="entry name" value="Dsc3"/>
</dbReference>
<sequence>MSHALPEPLLQLIIRFTASIPDLTLLISSPQTTSTLTLKQLIRPHLPPTYLTSRLRLIYAGKVLTDNASLSKSLNLPPPPPGPQPHAKLPKVLSSKGKGKEKEISKDADTRQGRPPPPPRRIYIHCSIGDTLTPSILSAEATSAASADEALAAALNKTISRSPDVTTSGFSEESTTRPAPLGFDRLLQTGFTAAEVAALRSQYLSILSNTHTPETMPQGAALRALEDRWLDSDNASPPHAGALGAADGDGDWGDGGGLDDTFWGNLIGFFWPLGAVVWGCREEGVWTRRRQYAVLSGVGLNLIIGFIAWLN</sequence>
<dbReference type="InterPro" id="IPR000626">
    <property type="entry name" value="Ubiquitin-like_dom"/>
</dbReference>
<dbReference type="PROSITE" id="PS50053">
    <property type="entry name" value="UBIQUITIN_2"/>
    <property type="match status" value="1"/>
</dbReference>
<feature type="transmembrane region" description="Helical" evidence="2">
    <location>
        <begin position="292"/>
        <end position="310"/>
    </location>
</feature>
<dbReference type="SUPFAM" id="SSF54236">
    <property type="entry name" value="Ubiquitin-like"/>
    <property type="match status" value="1"/>
</dbReference>
<name>A0A6G1H7N6_9PEZI</name>
<feature type="compositionally biased region" description="Basic and acidic residues" evidence="1">
    <location>
        <begin position="98"/>
        <end position="112"/>
    </location>
</feature>
<evidence type="ECO:0000259" key="3">
    <source>
        <dbReference type="PROSITE" id="PS50053"/>
    </source>
</evidence>
<keyword evidence="2" id="KW-1133">Transmembrane helix</keyword>
<dbReference type="Pfam" id="PF10302">
    <property type="entry name" value="Dsc3_N"/>
    <property type="match status" value="1"/>
</dbReference>
<dbReference type="GO" id="GO:0044695">
    <property type="term" value="C:Dsc E3 ubiquitin ligase complex"/>
    <property type="evidence" value="ECO:0007669"/>
    <property type="project" value="InterPro"/>
</dbReference>
<dbReference type="Gene3D" id="3.10.20.90">
    <property type="entry name" value="Phosphatidylinositol 3-kinase Catalytic Subunit, Chain A, domain 1"/>
    <property type="match status" value="1"/>
</dbReference>
<dbReference type="OrthoDB" id="2556122at2759"/>
<feature type="region of interest" description="Disordered" evidence="1">
    <location>
        <begin position="71"/>
        <end position="121"/>
    </location>
</feature>
<dbReference type="PANTHER" id="PTHR28049:SF1">
    <property type="entry name" value="DSC E3 UBIQUITIN LIGASE COMPLEX SUBUNIT 3"/>
    <property type="match status" value="1"/>
</dbReference>
<evidence type="ECO:0000313" key="4">
    <source>
        <dbReference type="EMBL" id="KAF1989067.1"/>
    </source>
</evidence>
<reference evidence="4" key="1">
    <citation type="journal article" date="2020" name="Stud. Mycol.">
        <title>101 Dothideomycetes genomes: a test case for predicting lifestyles and emergence of pathogens.</title>
        <authorList>
            <person name="Haridas S."/>
            <person name="Albert R."/>
            <person name="Binder M."/>
            <person name="Bloem J."/>
            <person name="Labutti K."/>
            <person name="Salamov A."/>
            <person name="Andreopoulos B."/>
            <person name="Baker S."/>
            <person name="Barry K."/>
            <person name="Bills G."/>
            <person name="Bluhm B."/>
            <person name="Cannon C."/>
            <person name="Castanera R."/>
            <person name="Culley D."/>
            <person name="Daum C."/>
            <person name="Ezra D."/>
            <person name="Gonzalez J."/>
            <person name="Henrissat B."/>
            <person name="Kuo A."/>
            <person name="Liang C."/>
            <person name="Lipzen A."/>
            <person name="Lutzoni F."/>
            <person name="Magnuson J."/>
            <person name="Mondo S."/>
            <person name="Nolan M."/>
            <person name="Ohm R."/>
            <person name="Pangilinan J."/>
            <person name="Park H.-J."/>
            <person name="Ramirez L."/>
            <person name="Alfaro M."/>
            <person name="Sun H."/>
            <person name="Tritt A."/>
            <person name="Yoshinaga Y."/>
            <person name="Zwiers L.-H."/>
            <person name="Turgeon B."/>
            <person name="Goodwin S."/>
            <person name="Spatafora J."/>
            <person name="Crous P."/>
            <person name="Grigoriev I."/>
        </authorList>
    </citation>
    <scope>NUCLEOTIDE SEQUENCE</scope>
    <source>
        <strain evidence="4">CBS 113979</strain>
    </source>
</reference>